<organism evidence="2 3">
    <name type="scientific">Tumebacillus amylolyticus</name>
    <dbReference type="NCBI Taxonomy" id="2801339"/>
    <lineage>
        <taxon>Bacteria</taxon>
        <taxon>Bacillati</taxon>
        <taxon>Bacillota</taxon>
        <taxon>Bacilli</taxon>
        <taxon>Bacillales</taxon>
        <taxon>Alicyclobacillaceae</taxon>
        <taxon>Tumebacillus</taxon>
    </lineage>
</organism>
<comment type="caution">
    <text evidence="2">The sequence shown here is derived from an EMBL/GenBank/DDBJ whole genome shotgun (WGS) entry which is preliminary data.</text>
</comment>
<evidence type="ECO:0000259" key="1">
    <source>
        <dbReference type="PROSITE" id="PS50943"/>
    </source>
</evidence>
<accession>A0ABS1JC62</accession>
<evidence type="ECO:0000313" key="2">
    <source>
        <dbReference type="EMBL" id="MBL0387861.1"/>
    </source>
</evidence>
<sequence length="124" mass="14186">MSSIGDRLKRAREWKHLTQIQVKERTNINNKTLSGYEKSVSIPDNETIKLLAGLYEVNPAWVVGFTDDPSPQNQNNMWETVLEVISKFEKGLIRNADGSEMSEEDSQHFILGLKKHVRDNMGNK</sequence>
<dbReference type="CDD" id="cd00093">
    <property type="entry name" value="HTH_XRE"/>
    <property type="match status" value="1"/>
</dbReference>
<dbReference type="Proteomes" id="UP000602284">
    <property type="component" value="Unassembled WGS sequence"/>
</dbReference>
<dbReference type="RefSeq" id="WP_201636283.1">
    <property type="nucleotide sequence ID" value="NZ_JAEQNB010000004.1"/>
</dbReference>
<dbReference type="EMBL" id="JAEQNB010000004">
    <property type="protein sequence ID" value="MBL0387861.1"/>
    <property type="molecule type" value="Genomic_DNA"/>
</dbReference>
<dbReference type="SMART" id="SM00530">
    <property type="entry name" value="HTH_XRE"/>
    <property type="match status" value="1"/>
</dbReference>
<dbReference type="SUPFAM" id="SSF47413">
    <property type="entry name" value="lambda repressor-like DNA-binding domains"/>
    <property type="match status" value="1"/>
</dbReference>
<reference evidence="2 3" key="1">
    <citation type="submission" date="2021-01" db="EMBL/GenBank/DDBJ databases">
        <title>Tumebacillus sp. strain ITR2 16S ribosomal RNA gene Genome sequencing and assembly.</title>
        <authorList>
            <person name="Kang M."/>
        </authorList>
    </citation>
    <scope>NUCLEOTIDE SEQUENCE [LARGE SCALE GENOMIC DNA]</scope>
    <source>
        <strain evidence="2 3">ITR2</strain>
    </source>
</reference>
<proteinExistence type="predicted"/>
<evidence type="ECO:0000313" key="3">
    <source>
        <dbReference type="Proteomes" id="UP000602284"/>
    </source>
</evidence>
<gene>
    <name evidence="2" type="ORF">JJB07_14565</name>
</gene>
<dbReference type="InterPro" id="IPR010982">
    <property type="entry name" value="Lambda_DNA-bd_dom_sf"/>
</dbReference>
<protein>
    <submittedName>
        <fullName evidence="2">Helix-turn-helix transcriptional regulator</fullName>
    </submittedName>
</protein>
<dbReference type="Gene3D" id="1.10.260.40">
    <property type="entry name" value="lambda repressor-like DNA-binding domains"/>
    <property type="match status" value="1"/>
</dbReference>
<dbReference type="InterPro" id="IPR001387">
    <property type="entry name" value="Cro/C1-type_HTH"/>
</dbReference>
<name>A0ABS1JC62_9BACL</name>
<feature type="domain" description="HTH cro/C1-type" evidence="1">
    <location>
        <begin position="8"/>
        <end position="62"/>
    </location>
</feature>
<dbReference type="PROSITE" id="PS50943">
    <property type="entry name" value="HTH_CROC1"/>
    <property type="match status" value="1"/>
</dbReference>
<dbReference type="Pfam" id="PF01381">
    <property type="entry name" value="HTH_3"/>
    <property type="match status" value="1"/>
</dbReference>
<keyword evidence="3" id="KW-1185">Reference proteome</keyword>